<dbReference type="InterPro" id="IPR037523">
    <property type="entry name" value="VOC_core"/>
</dbReference>
<comment type="caution">
    <text evidence="2">The sequence shown here is derived from an EMBL/GenBank/DDBJ whole genome shotgun (WGS) entry which is preliminary data.</text>
</comment>
<reference evidence="2 3" key="1">
    <citation type="submission" date="2023-03" db="EMBL/GenBank/DDBJ databases">
        <title>Bacillus Genome Sequencing.</title>
        <authorList>
            <person name="Dunlap C."/>
        </authorList>
    </citation>
    <scope>NUCLEOTIDE SEQUENCE [LARGE SCALE GENOMIC DNA]</scope>
    <source>
        <strain evidence="2 3">BD-533</strain>
    </source>
</reference>
<dbReference type="InterPro" id="IPR029068">
    <property type="entry name" value="Glyas_Bleomycin-R_OHBP_Dase"/>
</dbReference>
<feature type="domain" description="VOC" evidence="1">
    <location>
        <begin position="2"/>
        <end position="117"/>
    </location>
</feature>
<dbReference type="Gene3D" id="3.10.180.10">
    <property type="entry name" value="2,3-Dihydroxybiphenyl 1,2-Dioxygenase, domain 1"/>
    <property type="match status" value="1"/>
</dbReference>
<dbReference type="Proteomes" id="UP001338137">
    <property type="component" value="Unassembled WGS sequence"/>
</dbReference>
<proteinExistence type="predicted"/>
<dbReference type="SUPFAM" id="SSF54593">
    <property type="entry name" value="Glyoxalase/Bleomycin resistance protein/Dihydroxybiphenyl dioxygenase"/>
    <property type="match status" value="1"/>
</dbReference>
<gene>
    <name evidence="2" type="ORF">P4I72_11395</name>
</gene>
<evidence type="ECO:0000313" key="2">
    <source>
        <dbReference type="EMBL" id="MEC0227729.1"/>
    </source>
</evidence>
<protein>
    <submittedName>
        <fullName evidence="2">Ring-cleaving dioxygenase</fullName>
    </submittedName>
</protein>
<evidence type="ECO:0000259" key="1">
    <source>
        <dbReference type="PROSITE" id="PS51819"/>
    </source>
</evidence>
<sequence>MIFEEVKFETNLLKELKNFYVYTLDLELVKEDDSTFTVAVGETDLTFVQTDAKDEKPFYHFAFNIEESKFKLAKAYLAKRVTLLQNDFQDEFEFVDWNAHAVYFYDPSGNIVEYIARHNIKSNSKDEFTNNDILCVSEVGLPVLDVSSVASTLESESNLPLWKGNGTSFQPVGDEHGLFILVNSEREWFPTNTKAGIFPVMVKIKGNDRQFSVPDLPYQFN</sequence>
<name>A0ABU6G233_9BACL</name>
<organism evidence="2 3">
    <name type="scientific">Paenibacillus alba</name>
    <dbReference type="NCBI Taxonomy" id="1197127"/>
    <lineage>
        <taxon>Bacteria</taxon>
        <taxon>Bacillati</taxon>
        <taxon>Bacillota</taxon>
        <taxon>Bacilli</taxon>
        <taxon>Bacillales</taxon>
        <taxon>Paenibacillaceae</taxon>
        <taxon>Paenibacillus</taxon>
    </lineage>
</organism>
<dbReference type="EMBL" id="JARLKY010000023">
    <property type="protein sequence ID" value="MEC0227729.1"/>
    <property type="molecule type" value="Genomic_DNA"/>
</dbReference>
<dbReference type="GO" id="GO:0051213">
    <property type="term" value="F:dioxygenase activity"/>
    <property type="evidence" value="ECO:0007669"/>
    <property type="project" value="UniProtKB-KW"/>
</dbReference>
<evidence type="ECO:0000313" key="3">
    <source>
        <dbReference type="Proteomes" id="UP001338137"/>
    </source>
</evidence>
<dbReference type="RefSeq" id="WP_326072028.1">
    <property type="nucleotide sequence ID" value="NZ_JARLKY010000023.1"/>
</dbReference>
<accession>A0ABU6G233</accession>
<keyword evidence="2" id="KW-0560">Oxidoreductase</keyword>
<dbReference type="PROSITE" id="PS51819">
    <property type="entry name" value="VOC"/>
    <property type="match status" value="1"/>
</dbReference>
<keyword evidence="3" id="KW-1185">Reference proteome</keyword>
<keyword evidence="2" id="KW-0223">Dioxygenase</keyword>